<dbReference type="OrthoDB" id="10534900at2759"/>
<comment type="caution">
    <text evidence="2">The sequence shown here is derived from an EMBL/GenBank/DDBJ whole genome shotgun (WGS) entry which is preliminary data.</text>
</comment>
<organism evidence="2 3">
    <name type="scientific">Adiantum capillus-veneris</name>
    <name type="common">Maidenhair fern</name>
    <dbReference type="NCBI Taxonomy" id="13818"/>
    <lineage>
        <taxon>Eukaryota</taxon>
        <taxon>Viridiplantae</taxon>
        <taxon>Streptophyta</taxon>
        <taxon>Embryophyta</taxon>
        <taxon>Tracheophyta</taxon>
        <taxon>Polypodiopsida</taxon>
        <taxon>Polypodiidae</taxon>
        <taxon>Polypodiales</taxon>
        <taxon>Pteridineae</taxon>
        <taxon>Pteridaceae</taxon>
        <taxon>Vittarioideae</taxon>
        <taxon>Adiantum</taxon>
    </lineage>
</organism>
<keyword evidence="3" id="KW-1185">Reference proteome</keyword>
<evidence type="ECO:0000313" key="2">
    <source>
        <dbReference type="EMBL" id="KAI5066977.1"/>
    </source>
</evidence>
<dbReference type="EMBL" id="JABFUD020000017">
    <property type="protein sequence ID" value="KAI5066977.1"/>
    <property type="molecule type" value="Genomic_DNA"/>
</dbReference>
<accession>A0A9D4UFX6</accession>
<proteinExistence type="predicted"/>
<feature type="compositionally biased region" description="Basic and acidic residues" evidence="1">
    <location>
        <begin position="30"/>
        <end position="49"/>
    </location>
</feature>
<reference evidence="2" key="1">
    <citation type="submission" date="2021-01" db="EMBL/GenBank/DDBJ databases">
        <title>Adiantum capillus-veneris genome.</title>
        <authorList>
            <person name="Fang Y."/>
            <person name="Liao Q."/>
        </authorList>
    </citation>
    <scope>NUCLEOTIDE SEQUENCE</scope>
    <source>
        <strain evidence="2">H3</strain>
        <tissue evidence="2">Leaf</tissue>
    </source>
</reference>
<sequence length="154" mass="17595">MKESNAHWESLGAQRQCASPDQSGPILHCLRVEDPQDLKKQDPKFKDNPNLKNGSSKRREKSVPMPKVAMLVIFSSWTWGKQRVKALQNPSDVLQDFARRAAFWRQFKLWRLVRGKVSASAGMISSASYRDASDRKIWLQPVKSTPSLQEEDLT</sequence>
<protein>
    <submittedName>
        <fullName evidence="2">Uncharacterized protein</fullName>
    </submittedName>
</protein>
<gene>
    <name evidence="2" type="ORF">GOP47_0017505</name>
</gene>
<evidence type="ECO:0000256" key="1">
    <source>
        <dbReference type="SAM" id="MobiDB-lite"/>
    </source>
</evidence>
<dbReference type="AlphaFoldDB" id="A0A9D4UFX6"/>
<name>A0A9D4UFX6_ADICA</name>
<feature type="region of interest" description="Disordered" evidence="1">
    <location>
        <begin position="1"/>
        <end position="63"/>
    </location>
</feature>
<evidence type="ECO:0000313" key="3">
    <source>
        <dbReference type="Proteomes" id="UP000886520"/>
    </source>
</evidence>
<dbReference type="Proteomes" id="UP000886520">
    <property type="component" value="Chromosome 17"/>
</dbReference>